<keyword evidence="1" id="KW-0732">Signal</keyword>
<evidence type="ECO:0000313" key="3">
    <source>
        <dbReference type="Proteomes" id="UP001432322"/>
    </source>
</evidence>
<dbReference type="EMBL" id="BTSY01000002">
    <property type="protein sequence ID" value="GMT15013.1"/>
    <property type="molecule type" value="Genomic_DNA"/>
</dbReference>
<feature type="chain" id="PRO_5043988966" evidence="1">
    <location>
        <begin position="20"/>
        <end position="225"/>
    </location>
</feature>
<gene>
    <name evidence="2" type="ORF">PFISCL1PPCAC_6310</name>
</gene>
<dbReference type="AlphaFoldDB" id="A0AAV5V9X2"/>
<sequence length="225" mass="23650">KRMHTRLQLIVLLFHCASSADQFLSIPISDLCEAEPHLEICAKDRAKSQWREGQVRGGTGLDSDVVRDRIWPGLTPKDAAYCSRMKSQFAWTCQPSKPLRVDLVEFCKDYSFICHIPNFHKLPGPRMGGNKPAGFGYGGGSGQGGNIGVSGNFGFGLGVLPGFEVNAGWGVDVGPIPGMTEGLGVNTGIGLGLMGASQPEAYRRGMGKGNDGSQGIGIGGGVGVG</sequence>
<dbReference type="PANTHER" id="PTHR38613">
    <property type="entry name" value="PROTEIN CBG03211-RELATED"/>
    <property type="match status" value="1"/>
</dbReference>
<accession>A0AAV5V9X2</accession>
<dbReference type="Proteomes" id="UP001432322">
    <property type="component" value="Unassembled WGS sequence"/>
</dbReference>
<feature type="non-terminal residue" evidence="2">
    <location>
        <position position="1"/>
    </location>
</feature>
<protein>
    <submittedName>
        <fullName evidence="2">Uncharacterized protein</fullName>
    </submittedName>
</protein>
<name>A0AAV5V9X2_9BILA</name>
<reference evidence="2" key="1">
    <citation type="submission" date="2023-10" db="EMBL/GenBank/DDBJ databases">
        <title>Genome assembly of Pristionchus species.</title>
        <authorList>
            <person name="Yoshida K."/>
            <person name="Sommer R.J."/>
        </authorList>
    </citation>
    <scope>NUCLEOTIDE SEQUENCE</scope>
    <source>
        <strain evidence="2">RS5133</strain>
    </source>
</reference>
<proteinExistence type="predicted"/>
<keyword evidence="3" id="KW-1185">Reference proteome</keyword>
<organism evidence="2 3">
    <name type="scientific">Pristionchus fissidentatus</name>
    <dbReference type="NCBI Taxonomy" id="1538716"/>
    <lineage>
        <taxon>Eukaryota</taxon>
        <taxon>Metazoa</taxon>
        <taxon>Ecdysozoa</taxon>
        <taxon>Nematoda</taxon>
        <taxon>Chromadorea</taxon>
        <taxon>Rhabditida</taxon>
        <taxon>Rhabditina</taxon>
        <taxon>Diplogasteromorpha</taxon>
        <taxon>Diplogasteroidea</taxon>
        <taxon>Neodiplogasteridae</taxon>
        <taxon>Pristionchus</taxon>
    </lineage>
</organism>
<evidence type="ECO:0000256" key="1">
    <source>
        <dbReference type="SAM" id="SignalP"/>
    </source>
</evidence>
<comment type="caution">
    <text evidence="2">The sequence shown here is derived from an EMBL/GenBank/DDBJ whole genome shotgun (WGS) entry which is preliminary data.</text>
</comment>
<dbReference type="PANTHER" id="PTHR38613:SF2">
    <property type="entry name" value="GLYCINE-RICH PROTEIN"/>
    <property type="match status" value="1"/>
</dbReference>
<feature type="signal peptide" evidence="1">
    <location>
        <begin position="1"/>
        <end position="19"/>
    </location>
</feature>
<evidence type="ECO:0000313" key="2">
    <source>
        <dbReference type="EMBL" id="GMT15013.1"/>
    </source>
</evidence>